<keyword evidence="3" id="KW-1185">Reference proteome</keyword>
<dbReference type="PANTHER" id="PTHR40072:SF1">
    <property type="entry name" value="MOLYBDOPTERIN-GUANINE DINUCLEOTIDE BIOSYNTHESIS ADAPTER PROTEIN"/>
    <property type="match status" value="1"/>
</dbReference>
<organism evidence="2 3">
    <name type="scientific">Paenibacillus uliginis N3/975</name>
    <dbReference type="NCBI Taxonomy" id="1313296"/>
    <lineage>
        <taxon>Bacteria</taxon>
        <taxon>Bacillati</taxon>
        <taxon>Bacillota</taxon>
        <taxon>Bacilli</taxon>
        <taxon>Bacillales</taxon>
        <taxon>Paenibacillaceae</taxon>
        <taxon>Paenibacillus</taxon>
    </lineage>
</organism>
<sequence length="172" mass="19559">MTAKVWQITGYKNSGKTTLITALIPLLKAKGCRTAVVKHDTHGFNLDHPGTDTHSFHEAGADAVAITSPNRTAVIVEEGETLQQMVDRFQDYDVILVEGFKQELYPKLLLLRDHEDEELLESVRGVRGLVVHHKMKKEHELLLEYNKSNPVPVFTWNETDEIAAFLWHEMKS</sequence>
<dbReference type="InterPro" id="IPR004435">
    <property type="entry name" value="MobB_dom"/>
</dbReference>
<dbReference type="CDD" id="cd03116">
    <property type="entry name" value="MobB"/>
    <property type="match status" value="1"/>
</dbReference>
<dbReference type="NCBIfam" id="TIGR00176">
    <property type="entry name" value="mobB"/>
    <property type="match status" value="1"/>
</dbReference>
<name>A0A1X7HHQ5_9BACL</name>
<reference evidence="2 3" key="1">
    <citation type="submission" date="2017-04" db="EMBL/GenBank/DDBJ databases">
        <authorList>
            <person name="Afonso C.L."/>
            <person name="Miller P.J."/>
            <person name="Scott M.A."/>
            <person name="Spackman E."/>
            <person name="Goraichik I."/>
            <person name="Dimitrov K.M."/>
            <person name="Suarez D.L."/>
            <person name="Swayne D.E."/>
        </authorList>
    </citation>
    <scope>NUCLEOTIDE SEQUENCE [LARGE SCALE GENOMIC DNA]</scope>
    <source>
        <strain evidence="2 3">N3/975</strain>
    </source>
</reference>
<dbReference type="InterPro" id="IPR027417">
    <property type="entry name" value="P-loop_NTPase"/>
</dbReference>
<dbReference type="RefSeq" id="WP_208914193.1">
    <property type="nucleotide sequence ID" value="NZ_LT840184.1"/>
</dbReference>
<dbReference type="GO" id="GO:0006777">
    <property type="term" value="P:Mo-molybdopterin cofactor biosynthetic process"/>
    <property type="evidence" value="ECO:0007669"/>
    <property type="project" value="InterPro"/>
</dbReference>
<dbReference type="STRING" id="1313296.SAMN05661091_3324"/>
<accession>A0A1X7HHQ5</accession>
<dbReference type="Pfam" id="PF03205">
    <property type="entry name" value="MobB"/>
    <property type="match status" value="1"/>
</dbReference>
<evidence type="ECO:0000313" key="3">
    <source>
        <dbReference type="Proteomes" id="UP000192940"/>
    </source>
</evidence>
<evidence type="ECO:0000259" key="1">
    <source>
        <dbReference type="Pfam" id="PF03205"/>
    </source>
</evidence>
<dbReference type="Proteomes" id="UP000192940">
    <property type="component" value="Chromosome I"/>
</dbReference>
<protein>
    <submittedName>
        <fullName evidence="2">Molybdopterin-guanine dinucleotide biosynthesis protein B</fullName>
    </submittedName>
</protein>
<feature type="domain" description="Molybdopterin-guanine dinucleotide biosynthesis protein B (MobB)" evidence="1">
    <location>
        <begin position="6"/>
        <end position="120"/>
    </location>
</feature>
<dbReference type="InterPro" id="IPR052539">
    <property type="entry name" value="MGD_biosynthesis_adapter"/>
</dbReference>
<dbReference type="GO" id="GO:0005525">
    <property type="term" value="F:GTP binding"/>
    <property type="evidence" value="ECO:0007669"/>
    <property type="project" value="InterPro"/>
</dbReference>
<proteinExistence type="predicted"/>
<dbReference type="SUPFAM" id="SSF52540">
    <property type="entry name" value="P-loop containing nucleoside triphosphate hydrolases"/>
    <property type="match status" value="1"/>
</dbReference>
<dbReference type="EMBL" id="LT840184">
    <property type="protein sequence ID" value="SMF86195.1"/>
    <property type="molecule type" value="Genomic_DNA"/>
</dbReference>
<dbReference type="AlphaFoldDB" id="A0A1X7HHQ5"/>
<dbReference type="PANTHER" id="PTHR40072">
    <property type="entry name" value="MOLYBDOPTERIN-GUANINE DINUCLEOTIDE BIOSYNTHESIS ADAPTER PROTEIN-RELATED"/>
    <property type="match status" value="1"/>
</dbReference>
<evidence type="ECO:0000313" key="2">
    <source>
        <dbReference type="EMBL" id="SMF86195.1"/>
    </source>
</evidence>
<dbReference type="Gene3D" id="3.40.50.300">
    <property type="entry name" value="P-loop containing nucleotide triphosphate hydrolases"/>
    <property type="match status" value="1"/>
</dbReference>
<gene>
    <name evidence="2" type="ORF">SAMN05661091_3324</name>
</gene>